<name>A0ABT9I9X8_9ACTN</name>
<gene>
    <name evidence="1" type="ORF">QOZ88_06980</name>
</gene>
<organism evidence="1 2">
    <name type="scientific">Blastococcus carthaginiensis</name>
    <dbReference type="NCBI Taxonomy" id="3050034"/>
    <lineage>
        <taxon>Bacteria</taxon>
        <taxon>Bacillati</taxon>
        <taxon>Actinomycetota</taxon>
        <taxon>Actinomycetes</taxon>
        <taxon>Geodermatophilales</taxon>
        <taxon>Geodermatophilaceae</taxon>
        <taxon>Blastococcus</taxon>
    </lineage>
</organism>
<dbReference type="EMBL" id="JASNFN010000004">
    <property type="protein sequence ID" value="MDP5182377.1"/>
    <property type="molecule type" value="Genomic_DNA"/>
</dbReference>
<evidence type="ECO:0008006" key="3">
    <source>
        <dbReference type="Google" id="ProtNLM"/>
    </source>
</evidence>
<reference evidence="2" key="1">
    <citation type="submission" date="2023-05" db="EMBL/GenBank/DDBJ databases">
        <title>Draft genome of Pseudofrankia sp. BMG5.37.</title>
        <authorList>
            <person name="Gtari M."/>
            <person name="Ghodhbane F."/>
            <person name="Sbissi I."/>
        </authorList>
    </citation>
    <scope>NUCLEOTIDE SEQUENCE [LARGE SCALE GENOMIC DNA]</scope>
    <source>
        <strain evidence="2">BMG 814</strain>
    </source>
</reference>
<dbReference type="Proteomes" id="UP001233673">
    <property type="component" value="Unassembled WGS sequence"/>
</dbReference>
<comment type="caution">
    <text evidence="1">The sequence shown here is derived from an EMBL/GenBank/DDBJ whole genome shotgun (WGS) entry which is preliminary data.</text>
</comment>
<accession>A0ABT9I9X8</accession>
<proteinExistence type="predicted"/>
<dbReference type="RefSeq" id="WP_305999069.1">
    <property type="nucleotide sequence ID" value="NZ_JASNFN010000004.1"/>
</dbReference>
<evidence type="ECO:0000313" key="2">
    <source>
        <dbReference type="Proteomes" id="UP001233673"/>
    </source>
</evidence>
<evidence type="ECO:0000313" key="1">
    <source>
        <dbReference type="EMBL" id="MDP5182377.1"/>
    </source>
</evidence>
<protein>
    <recommendedName>
        <fullName evidence="3">DUF559 domain-containing protein</fullName>
    </recommendedName>
</protein>
<keyword evidence="2" id="KW-1185">Reference proteome</keyword>
<sequence length="195" mass="22037">MVWALRRLVEIEFSGPPSVAQLNRLHISDPDTADAAMLCRFLIPRPALATERARTYKTARTWAQWLHLAGLLEEGLRTSRGTITVATDGHPCRSMLERHIDDFLHHRGIAHDIEPAYPRHADLNTTGLRADWLLYDGTYVEALGMPDEPAYAAKVARKRELAQHTGIRLITLTAEDLTRLPEIFAFWLPAAEPTR</sequence>